<dbReference type="eggNOG" id="ENOG502S8TZ">
    <property type="taxonomic scope" value="Eukaryota"/>
</dbReference>
<dbReference type="GeneID" id="36380388"/>
<dbReference type="WormBase" id="SRAE_2000268400">
    <property type="protein sequence ID" value="SRP11858"/>
    <property type="gene ID" value="WBGene00262895"/>
</dbReference>
<dbReference type="RefSeq" id="XP_024507223.1">
    <property type="nucleotide sequence ID" value="XM_024653780.1"/>
</dbReference>
<dbReference type="Proteomes" id="UP000035682">
    <property type="component" value="Unplaced"/>
</dbReference>
<evidence type="ECO:0000256" key="1">
    <source>
        <dbReference type="SAM" id="MobiDB-lite"/>
    </source>
</evidence>
<reference evidence="2 3" key="1">
    <citation type="submission" date="2014-09" db="EMBL/GenBank/DDBJ databases">
        <authorList>
            <person name="Martin A.A."/>
        </authorList>
    </citation>
    <scope>NUCLEOTIDE SEQUENCE</scope>
    <source>
        <strain evidence="3">ED321</strain>
        <strain evidence="2">ED321 Heterogonic</strain>
    </source>
</reference>
<evidence type="ECO:0000313" key="4">
    <source>
        <dbReference type="WBParaSite" id="SRAE_2000268400.1"/>
    </source>
</evidence>
<dbReference type="CTD" id="36380388"/>
<gene>
    <name evidence="2 4 5" type="ORF">SRAE_2000268400</name>
</gene>
<feature type="region of interest" description="Disordered" evidence="1">
    <location>
        <begin position="1871"/>
        <end position="1891"/>
    </location>
</feature>
<sequence>MIFLAFPLDQHVEAIPSGYYDKLIEIDEPLKTVDVEETKEPGESLLEKGKHLRDDILGMFKKGHSDYPVSEPFTGKLEETKPSSELSGVPLEQHVEVIPTGYYDKLNEKDRPLKTVDVEEKREPGESLLDKGKHLKDEIFEVFKKDYSDYPVSEAYLGEIDNINKQSDLDQQPIGSQVSKYHVGYYGTVEKPKEETKIIQKEPSDSGDKKGRFAKITSIFREKSIDYPVDSEPYSGKIEETKPSSELTGVSLQQHVEAIPSEYYDKLIEKDEPVKTVEVEEIKEPQESLLEKGKHLRDDILGMFKKGHSDYPVSEPFTGKLEETKPSSELSGVPLDQHVEAIPSGYYDKLIEKDEPLKTVDVEETKEPGESFLEKGKHLKDEILGVFKKDYSDYPFSEPYLGEIDNINKQSDLDQQPIDSQVSKYHVGYYGTIEKPKEETKVIQKEPSDSGDKKGRFAKITSIFSGKTVDYPVDLKPFKGKLEKTKPSSELSGVPLEQHVEAIPTGYYEKLVEKDEPLKKVDVKEIKESGESFLEKGKHLKDDILGMFKKGHGDYPVSEPYIGKLEETKPSSELSGVPLDQHVEAIPSGYYDKLIEKDEPLKTVEVEEKREPGESLLEKGKHLKDEILGMFKKDYGDYPVSEPYIGKLEETKPSSELTGFPLQQHVEGIPTGYYDKLIEKDETLETVKEEEIKEPGESILERGKHLKDDILGMFKKGHGDYPVSEQFTGKLEETKPSSELSGVPLEQHVEVIPTGYYDKLNEKDRPLKTVDVEEKREPGESLLDKGKHLKDEIFEVFKKDYSDYPVSEAYLGEIDNINKQSDLDQQPIGSQVSKYHVGYYGTVEKSKEETKIIQKEPSDSGDKKGRFAKITSIFREKSIDYPVDSEPYSGKLEETKPSSELSDVPLVQYVEAIPTGYYEKLVEKDEPLKTVDVKEIKEPGESLLEKGKHLKDDILGMFKKGHGDYPVSEPYIGKLEETKPSSELSGVPLDQHVEAIPSGYYDKLIEKDEPLKTVEVEEKREPGESLLDKGKHLKDEILGVFKKDYSDYPVSEPYLGEFDNINKQSDLDEQPIDSQVSKYHVGYYETTEKPKEETKVIQKEPSDSGDKKGRFAKITSIFSGKSVDYPVDSEPYSGKLEKTKPSSELSGVPLDQHVEAIPTGHYEKLVEKDEPLKTVKVEEIKEPGESFLEKGKHLKDEILGMFKKGHSDYPVSEPYIGKLEETKPSSELSGVPLDQHVEAIPSGYYDKLIEKDIPLKTVDVKEIKEPSESLLEKGKHLKDEILGVFKKDYIDYPVSEPYLGEIDNINKQSDLELNPIDSQVSKYHVGYYGTLEKPKEDTKVIQKEPSDSGDKKGRFAKITSIFSGKSVDYPVDLEPYKGKLEEAKPLSELTRVPLQQHVEKIPTGYYEKLVMEEKVDGLPKSDDKEITKEPGETLLEKGKHLKDDILGMFKKGHGDYPVSEPYKGKLEETKPSSELTGVPLQQHVEVIPTGYYDKLIEKDEPLKTVVVEEFKEPVESLLEKGKHLKDEIFGMFKKGHGDYPVSEPYIGKLEETKPSSELSGVPLDQHVETIPTGYYDKLIKKDDILKTVDVEEIKEPGESLLEKGKHLKDEILGVFKKDYSDYPVSEPYLGTIHNIKKQSDLDQQAIDSQVSKYHVGYYGTLEKPKEETKVIQKEPSDSGDKKGRFAKITSIFSGKSIDYPVDSEPYSGKLEETKPSSELSGAPLEQHVEAIPTGYYEKLVEKDEPLKTVDVKEIKEPRESLLEKGKHLKDDILGMFKKDYADYPVSEPFTGKLEETKPSSELSGVPLQQHVEAIPSGYYDKLIEKDEPLKTVEIEEKREPGESLLDKGKHLKDEILGVFKKDYSDYPVSEPFTGKLEETKPSSELSGVPLEQHVEAIPTGYYEKLVKKDEPLRTADVKEIKEPGESFLEKGKHLKDDILGMFKKGHGDYPVSEPYIGKLEETKPSSELSGVPLDQHVEAIPSGYYDKLIEKDVPLKTVEVEEKREPSESLLEKGKHLKDEILGVFKKDYSDYPFSEPYLGEIDNINGSETG</sequence>
<reference evidence="4" key="2">
    <citation type="submission" date="2020-12" db="UniProtKB">
        <authorList>
            <consortium name="WormBaseParasite"/>
        </authorList>
    </citation>
    <scope>IDENTIFICATION</scope>
</reference>
<protein>
    <submittedName>
        <fullName evidence="2 4">Uncharacterized protein</fullName>
    </submittedName>
</protein>
<keyword evidence="3" id="KW-1185">Reference proteome</keyword>
<dbReference type="WBParaSite" id="SRAE_2000268400.1">
    <property type="protein sequence ID" value="SRAE_2000268400.1"/>
    <property type="gene ID" value="WBGene00262895"/>
</dbReference>
<proteinExistence type="predicted"/>
<dbReference type="EMBL" id="LN609529">
    <property type="protein sequence ID" value="CEF68023.1"/>
    <property type="molecule type" value="Genomic_DNA"/>
</dbReference>
<feature type="region of interest" description="Disordered" evidence="1">
    <location>
        <begin position="1704"/>
        <end position="1725"/>
    </location>
</feature>
<accession>A0A090LIR4</accession>
<name>A0A090LIR4_STRRB</name>
<feature type="region of interest" description="Disordered" evidence="1">
    <location>
        <begin position="1089"/>
        <end position="1109"/>
    </location>
</feature>
<evidence type="ECO:0000313" key="5">
    <source>
        <dbReference type="WormBase" id="SRAE_2000268400"/>
    </source>
</evidence>
<evidence type="ECO:0000313" key="3">
    <source>
        <dbReference type="Proteomes" id="UP000035682"/>
    </source>
</evidence>
<evidence type="ECO:0000313" key="2">
    <source>
        <dbReference type="EMBL" id="CEF68023.1"/>
    </source>
</evidence>
<organism evidence="2">
    <name type="scientific">Strongyloides ratti</name>
    <name type="common">Parasitic roundworm</name>
    <dbReference type="NCBI Taxonomy" id="34506"/>
    <lineage>
        <taxon>Eukaryota</taxon>
        <taxon>Metazoa</taxon>
        <taxon>Ecdysozoa</taxon>
        <taxon>Nematoda</taxon>
        <taxon>Chromadorea</taxon>
        <taxon>Rhabditida</taxon>
        <taxon>Tylenchina</taxon>
        <taxon>Panagrolaimomorpha</taxon>
        <taxon>Strongyloidoidea</taxon>
        <taxon>Strongyloididae</taxon>
        <taxon>Strongyloides</taxon>
    </lineage>
</organism>
<dbReference type="STRING" id="34506.A0A090LIR4"/>
<dbReference type="OrthoDB" id="5872237at2759"/>
<dbReference type="OMA" id="HFDYPIS"/>